<evidence type="ECO:0000256" key="2">
    <source>
        <dbReference type="ARBA" id="ARBA00004584"/>
    </source>
</evidence>
<evidence type="ECO:0000256" key="6">
    <source>
        <dbReference type="ARBA" id="ARBA00023328"/>
    </source>
</evidence>
<name>A0A834AUK6_9CHIR</name>
<dbReference type="AlphaFoldDB" id="A0A834AUK6"/>
<evidence type="ECO:0000313" key="9">
    <source>
        <dbReference type="Proteomes" id="UP000664940"/>
    </source>
</evidence>
<protein>
    <recommendedName>
        <fullName evidence="3">Centromere protein M</fullName>
    </recommendedName>
</protein>
<dbReference type="InterPro" id="IPR020987">
    <property type="entry name" value="Centromere_Cenp-M"/>
</dbReference>
<evidence type="ECO:0000256" key="1">
    <source>
        <dbReference type="ARBA" id="ARBA00004123"/>
    </source>
</evidence>
<sequence length="124" mass="13214">MLKEDCASDLKVHLAQSLPLPSNVTRPRIDLIVFVVNLHSKYRSGASGFTVVRFVLPLFSVPAPAPPLPQPSECGGVPAPRGRRLLPGEGGLPRHGRRAGQSLQRAPEHRAEAGPGLPEPPALL</sequence>
<accession>A0A834AUK6</accession>
<evidence type="ECO:0000256" key="7">
    <source>
        <dbReference type="SAM" id="MobiDB-lite"/>
    </source>
</evidence>
<reference evidence="8 9" key="1">
    <citation type="journal article" date="2020" name="Nature">
        <title>Six reference-quality genomes reveal evolution of bat adaptations.</title>
        <authorList>
            <person name="Jebb D."/>
            <person name="Huang Z."/>
            <person name="Pippel M."/>
            <person name="Hughes G.M."/>
            <person name="Lavrichenko K."/>
            <person name="Devanna P."/>
            <person name="Winkler S."/>
            <person name="Jermiin L.S."/>
            <person name="Skirmuntt E.C."/>
            <person name="Katzourakis A."/>
            <person name="Burkitt-Gray L."/>
            <person name="Ray D.A."/>
            <person name="Sullivan K.A.M."/>
            <person name="Roscito J.G."/>
            <person name="Kirilenko B.M."/>
            <person name="Davalos L.M."/>
            <person name="Corthals A.P."/>
            <person name="Power M.L."/>
            <person name="Jones G."/>
            <person name="Ransome R.D."/>
            <person name="Dechmann D.K.N."/>
            <person name="Locatelli A.G."/>
            <person name="Puechmaille S.J."/>
            <person name="Fedrigo O."/>
            <person name="Jarvis E.D."/>
            <person name="Hiller M."/>
            <person name="Vernes S.C."/>
            <person name="Myers E.W."/>
            <person name="Teeling E.C."/>
        </authorList>
    </citation>
    <scope>NUCLEOTIDE SEQUENCE [LARGE SCALE GENOMIC DNA]</scope>
    <source>
        <strain evidence="8">Bat1K_MPI-CBG_1</strain>
    </source>
</reference>
<dbReference type="InterPro" id="IPR027417">
    <property type="entry name" value="P-loop_NTPase"/>
</dbReference>
<keyword evidence="4" id="KW-0158">Chromosome</keyword>
<evidence type="ECO:0000256" key="3">
    <source>
        <dbReference type="ARBA" id="ARBA00016382"/>
    </source>
</evidence>
<dbReference type="EMBL" id="JABVXQ010000003">
    <property type="protein sequence ID" value="KAF6117923.1"/>
    <property type="molecule type" value="Genomic_DNA"/>
</dbReference>
<keyword evidence="6" id="KW-0137">Centromere</keyword>
<feature type="compositionally biased region" description="Low complexity" evidence="7">
    <location>
        <begin position="71"/>
        <end position="80"/>
    </location>
</feature>
<gene>
    <name evidence="8" type="ORF">HJG60_002628</name>
</gene>
<dbReference type="PANTHER" id="PTHR34436:SF1">
    <property type="entry name" value="CENTROMERE PROTEIN M"/>
    <property type="match status" value="1"/>
</dbReference>
<organism evidence="8 9">
    <name type="scientific">Phyllostomus discolor</name>
    <name type="common">pale spear-nosed bat</name>
    <dbReference type="NCBI Taxonomy" id="89673"/>
    <lineage>
        <taxon>Eukaryota</taxon>
        <taxon>Metazoa</taxon>
        <taxon>Chordata</taxon>
        <taxon>Craniata</taxon>
        <taxon>Vertebrata</taxon>
        <taxon>Euteleostomi</taxon>
        <taxon>Mammalia</taxon>
        <taxon>Eutheria</taxon>
        <taxon>Laurasiatheria</taxon>
        <taxon>Chiroptera</taxon>
        <taxon>Yangochiroptera</taxon>
        <taxon>Phyllostomidae</taxon>
        <taxon>Phyllostominae</taxon>
        <taxon>Phyllostomus</taxon>
    </lineage>
</organism>
<comment type="subcellular location">
    <subcellularLocation>
        <location evidence="2">Chromosome</location>
        <location evidence="2">Centromere</location>
    </subcellularLocation>
    <subcellularLocation>
        <location evidence="1">Nucleus</location>
    </subcellularLocation>
</comment>
<evidence type="ECO:0000256" key="4">
    <source>
        <dbReference type="ARBA" id="ARBA00022454"/>
    </source>
</evidence>
<proteinExistence type="predicted"/>
<evidence type="ECO:0000256" key="5">
    <source>
        <dbReference type="ARBA" id="ARBA00023242"/>
    </source>
</evidence>
<keyword evidence="5" id="KW-0539">Nucleus</keyword>
<comment type="caution">
    <text evidence="8">The sequence shown here is derived from an EMBL/GenBank/DDBJ whole genome shotgun (WGS) entry which is preliminary data.</text>
</comment>
<dbReference type="GO" id="GO:0000775">
    <property type="term" value="C:chromosome, centromeric region"/>
    <property type="evidence" value="ECO:0007669"/>
    <property type="project" value="UniProtKB-SubCell"/>
</dbReference>
<feature type="region of interest" description="Disordered" evidence="7">
    <location>
        <begin position="67"/>
        <end position="124"/>
    </location>
</feature>
<dbReference type="GO" id="GO:0005634">
    <property type="term" value="C:nucleus"/>
    <property type="evidence" value="ECO:0007669"/>
    <property type="project" value="UniProtKB-SubCell"/>
</dbReference>
<dbReference type="PANTHER" id="PTHR34436">
    <property type="entry name" value="CENTROMERE PROTEIN M"/>
    <property type="match status" value="1"/>
</dbReference>
<dbReference type="Proteomes" id="UP000664940">
    <property type="component" value="Unassembled WGS sequence"/>
</dbReference>
<evidence type="ECO:0000313" key="8">
    <source>
        <dbReference type="EMBL" id="KAF6117923.1"/>
    </source>
</evidence>
<dbReference type="Gene3D" id="3.40.50.300">
    <property type="entry name" value="P-loop containing nucleotide triphosphate hydrolases"/>
    <property type="match status" value="1"/>
</dbReference>
<dbReference type="Pfam" id="PF11111">
    <property type="entry name" value="CENP-M"/>
    <property type="match status" value="1"/>
</dbReference>